<feature type="signal peptide" evidence="2">
    <location>
        <begin position="1"/>
        <end position="33"/>
    </location>
</feature>
<dbReference type="InterPro" id="IPR026444">
    <property type="entry name" value="Secre_tail"/>
</dbReference>
<keyword evidence="1 2" id="KW-0732">Signal</keyword>
<evidence type="ECO:0000256" key="2">
    <source>
        <dbReference type="SAM" id="SignalP"/>
    </source>
</evidence>
<protein>
    <submittedName>
        <fullName evidence="4">T9SS C-terminal target domain-containing protein</fullName>
    </submittedName>
</protein>
<name>A0A3M7LD50_9FLAO</name>
<dbReference type="Proteomes" id="UP000267524">
    <property type="component" value="Unassembled WGS sequence"/>
</dbReference>
<proteinExistence type="predicted"/>
<evidence type="ECO:0000313" key="4">
    <source>
        <dbReference type="EMBL" id="RMZ59974.1"/>
    </source>
</evidence>
<gene>
    <name evidence="4" type="ORF">D1632_10275</name>
</gene>
<comment type="caution">
    <text evidence="4">The sequence shown here is derived from an EMBL/GenBank/DDBJ whole genome shotgun (WGS) entry which is preliminary data.</text>
</comment>
<keyword evidence="5" id="KW-1185">Reference proteome</keyword>
<dbReference type="NCBIfam" id="TIGR04183">
    <property type="entry name" value="Por_Secre_tail"/>
    <property type="match status" value="1"/>
</dbReference>
<dbReference type="EMBL" id="QWIV01000013">
    <property type="protein sequence ID" value="RMZ59974.1"/>
    <property type="molecule type" value="Genomic_DNA"/>
</dbReference>
<feature type="chain" id="PRO_5018242765" evidence="2">
    <location>
        <begin position="34"/>
        <end position="276"/>
    </location>
</feature>
<organism evidence="4 5">
    <name type="scientific">Chryseobacterium nematophagum</name>
    <dbReference type="NCBI Taxonomy" id="2305228"/>
    <lineage>
        <taxon>Bacteria</taxon>
        <taxon>Pseudomonadati</taxon>
        <taxon>Bacteroidota</taxon>
        <taxon>Flavobacteriia</taxon>
        <taxon>Flavobacteriales</taxon>
        <taxon>Weeksellaceae</taxon>
        <taxon>Chryseobacterium group</taxon>
        <taxon>Chryseobacterium</taxon>
    </lineage>
</organism>
<dbReference type="Pfam" id="PF18962">
    <property type="entry name" value="Por_Secre_tail"/>
    <property type="match status" value="1"/>
</dbReference>
<evidence type="ECO:0000256" key="1">
    <source>
        <dbReference type="ARBA" id="ARBA00022729"/>
    </source>
</evidence>
<reference evidence="4 5" key="1">
    <citation type="submission" date="2018-08" db="EMBL/GenBank/DDBJ databases">
        <title>Chryseobacterium nematophagum: a novel matrix digesting pathogen of nematodes.</title>
        <authorList>
            <person name="Page A."/>
            <person name="Roberts M."/>
            <person name="Felix M.-A."/>
            <person name="Weir W."/>
        </authorList>
    </citation>
    <scope>NUCLEOTIDE SEQUENCE [LARGE SCALE GENOMIC DNA]</scope>
    <source>
        <strain evidence="4 5">JUb275</strain>
    </source>
</reference>
<sequence length="276" mass="29185">MKKKLLFNSNFSWKRYIISIIILSCNHILQAQACFSTAPIPMNGTTTVNGIMVTSVSTGSVYNYSPNNTVCGGGNLGPYGLAVGTGGVWSLNLTFAQPVNDVVFIVRLAGDYVGSEIFTFTSNGGNVTIPFNNSCGSTIIGNTIIGGTAQHLGEGTFVIHSPNAYTQLTINSPGGHAGSVIGICSASIVLGTNDVNNNIESNMLTIYPNPIKNTMTISSKETLKSYKIIDGSGKLILSSSLKGNKQEINLSSVQSGSYLISIETDKQIVSKKLIKE</sequence>
<evidence type="ECO:0000259" key="3">
    <source>
        <dbReference type="Pfam" id="PF18962"/>
    </source>
</evidence>
<dbReference type="RefSeq" id="WP_122547098.1">
    <property type="nucleotide sequence ID" value="NZ_QWIV01000013.1"/>
</dbReference>
<dbReference type="AlphaFoldDB" id="A0A3M7LD50"/>
<feature type="domain" description="Secretion system C-terminal sorting" evidence="3">
    <location>
        <begin position="206"/>
        <end position="274"/>
    </location>
</feature>
<accession>A0A3M7LD50</accession>
<evidence type="ECO:0000313" key="5">
    <source>
        <dbReference type="Proteomes" id="UP000267524"/>
    </source>
</evidence>